<dbReference type="EMBL" id="QNQT01000002">
    <property type="protein sequence ID" value="RDU37317.1"/>
    <property type="molecule type" value="Genomic_DNA"/>
</dbReference>
<accession>A0A3D8GSJ1</accession>
<dbReference type="Pfam" id="PF10604">
    <property type="entry name" value="Polyketide_cyc2"/>
    <property type="match status" value="1"/>
</dbReference>
<evidence type="ECO:0008006" key="3">
    <source>
        <dbReference type="Google" id="ProtNLM"/>
    </source>
</evidence>
<dbReference type="InterPro" id="IPR023393">
    <property type="entry name" value="START-like_dom_sf"/>
</dbReference>
<name>A0A3D8GSJ1_9BACI</name>
<evidence type="ECO:0000313" key="1">
    <source>
        <dbReference type="EMBL" id="RDU37317.1"/>
    </source>
</evidence>
<evidence type="ECO:0000313" key="2">
    <source>
        <dbReference type="Proteomes" id="UP000257144"/>
    </source>
</evidence>
<proteinExistence type="predicted"/>
<dbReference type="Gene3D" id="3.30.530.20">
    <property type="match status" value="1"/>
</dbReference>
<dbReference type="AlphaFoldDB" id="A0A3D8GSJ1"/>
<comment type="caution">
    <text evidence="1">The sequence shown here is derived from an EMBL/GenBank/DDBJ whole genome shotgun (WGS) entry which is preliminary data.</text>
</comment>
<dbReference type="SUPFAM" id="SSF55961">
    <property type="entry name" value="Bet v1-like"/>
    <property type="match status" value="1"/>
</dbReference>
<dbReference type="RefSeq" id="WP_115450991.1">
    <property type="nucleotide sequence ID" value="NZ_QNQT01000002.1"/>
</dbReference>
<organism evidence="1 2">
    <name type="scientific">Neobacillus piezotolerans</name>
    <dbReference type="NCBI Taxonomy" id="2259171"/>
    <lineage>
        <taxon>Bacteria</taxon>
        <taxon>Bacillati</taxon>
        <taxon>Bacillota</taxon>
        <taxon>Bacilli</taxon>
        <taxon>Bacillales</taxon>
        <taxon>Bacillaceae</taxon>
        <taxon>Neobacillus</taxon>
    </lineage>
</organism>
<protein>
    <recommendedName>
        <fullName evidence="3">SRPBCC family protein</fullName>
    </recommendedName>
</protein>
<dbReference type="Proteomes" id="UP000257144">
    <property type="component" value="Unassembled WGS sequence"/>
</dbReference>
<keyword evidence="2" id="KW-1185">Reference proteome</keyword>
<sequence length="153" mass="17739">MKFEFSIDIPAPRDFVWMVAQDPLVRHKWDVRISKYIVHGAQEIGAEVTIYFKVLFLRPRGKAKFLKFQPPTQSILKIESVSPPLVPTGGGTWIMEDIPGGTRMFTRFLLDSHQSKYSPDWLIKFVVKRDTTRSLKNLKKLVLELSEYENGEK</sequence>
<reference evidence="1 2" key="1">
    <citation type="submission" date="2018-07" db="EMBL/GenBank/DDBJ databases">
        <title>Bacillus sp. YLB-04 draft genome sequence.</title>
        <authorList>
            <person name="Yu L."/>
            <person name="Tang X."/>
        </authorList>
    </citation>
    <scope>NUCLEOTIDE SEQUENCE [LARGE SCALE GENOMIC DNA]</scope>
    <source>
        <strain evidence="1 2">YLB-04</strain>
    </source>
</reference>
<dbReference type="OrthoDB" id="6199084at2"/>
<gene>
    <name evidence="1" type="ORF">DRW41_05550</name>
</gene>
<dbReference type="InterPro" id="IPR019587">
    <property type="entry name" value="Polyketide_cyclase/dehydratase"/>
</dbReference>